<dbReference type="InterPro" id="IPR001441">
    <property type="entry name" value="UPP_synth-like"/>
</dbReference>
<keyword evidence="6" id="KW-1185">Reference proteome</keyword>
<accession>A0A4S4LZX3</accession>
<dbReference type="EMBL" id="SGPL01000113">
    <property type="protein sequence ID" value="THH17411.1"/>
    <property type="molecule type" value="Genomic_DNA"/>
</dbReference>
<evidence type="ECO:0000256" key="1">
    <source>
        <dbReference type="ARBA" id="ARBA00005432"/>
    </source>
</evidence>
<dbReference type="PANTHER" id="PTHR10291:SF43">
    <property type="entry name" value="DEHYDRODOLICHYL DIPHOSPHATE SYNTHASE COMPLEX SUBUNIT DHDDS"/>
    <property type="match status" value="1"/>
</dbReference>
<keyword evidence="3" id="KW-0460">Magnesium</keyword>
<comment type="caution">
    <text evidence="5">The sequence shown here is derived from an EMBL/GenBank/DDBJ whole genome shotgun (WGS) entry which is preliminary data.</text>
</comment>
<dbReference type="InterPro" id="IPR018520">
    <property type="entry name" value="UPP_synth-like_CS"/>
</dbReference>
<dbReference type="NCBIfam" id="TIGR00055">
    <property type="entry name" value="uppS"/>
    <property type="match status" value="1"/>
</dbReference>
<evidence type="ECO:0000256" key="4">
    <source>
        <dbReference type="RuleBase" id="RU363018"/>
    </source>
</evidence>
<dbReference type="GO" id="GO:0005811">
    <property type="term" value="C:lipid droplet"/>
    <property type="evidence" value="ECO:0007669"/>
    <property type="project" value="TreeGrafter"/>
</dbReference>
<organism evidence="5 6">
    <name type="scientific">Bondarzewia mesenterica</name>
    <dbReference type="NCBI Taxonomy" id="1095465"/>
    <lineage>
        <taxon>Eukaryota</taxon>
        <taxon>Fungi</taxon>
        <taxon>Dikarya</taxon>
        <taxon>Basidiomycota</taxon>
        <taxon>Agaricomycotina</taxon>
        <taxon>Agaricomycetes</taxon>
        <taxon>Russulales</taxon>
        <taxon>Bondarzewiaceae</taxon>
        <taxon>Bondarzewia</taxon>
    </lineage>
</organism>
<protein>
    <recommendedName>
        <fullName evidence="4">Alkyl transferase</fullName>
        <ecNumber evidence="4">2.5.1.-</ecNumber>
    </recommendedName>
</protein>
<dbReference type="AlphaFoldDB" id="A0A4S4LZX3"/>
<name>A0A4S4LZX3_9AGAM</name>
<comment type="similarity">
    <text evidence="1 4">Belongs to the UPP synthase family.</text>
</comment>
<evidence type="ECO:0000313" key="6">
    <source>
        <dbReference type="Proteomes" id="UP000310158"/>
    </source>
</evidence>
<dbReference type="FunFam" id="3.40.1180.10:FF:000005">
    <property type="entry name" value="Alkyl transferase"/>
    <property type="match status" value="1"/>
</dbReference>
<dbReference type="CDD" id="cd00475">
    <property type="entry name" value="Cis_IPPS"/>
    <property type="match status" value="1"/>
</dbReference>
<dbReference type="GO" id="GO:0016094">
    <property type="term" value="P:polyprenol biosynthetic process"/>
    <property type="evidence" value="ECO:0007669"/>
    <property type="project" value="TreeGrafter"/>
</dbReference>
<dbReference type="GO" id="GO:0016020">
    <property type="term" value="C:membrane"/>
    <property type="evidence" value="ECO:0007669"/>
    <property type="project" value="TreeGrafter"/>
</dbReference>
<dbReference type="InterPro" id="IPR036424">
    <property type="entry name" value="UPP_synth-like_sf"/>
</dbReference>
<dbReference type="Proteomes" id="UP000310158">
    <property type="component" value="Unassembled WGS sequence"/>
</dbReference>
<dbReference type="GO" id="GO:1904423">
    <property type="term" value="C:dehydrodolichyl diphosphate synthase complex"/>
    <property type="evidence" value="ECO:0007669"/>
    <property type="project" value="TreeGrafter"/>
</dbReference>
<gene>
    <name evidence="5" type="ORF">EW146_g3412</name>
</gene>
<evidence type="ECO:0000313" key="5">
    <source>
        <dbReference type="EMBL" id="THH17411.1"/>
    </source>
</evidence>
<dbReference type="PANTHER" id="PTHR10291">
    <property type="entry name" value="DEHYDRODOLICHYL DIPHOSPHATE SYNTHASE FAMILY MEMBER"/>
    <property type="match status" value="1"/>
</dbReference>
<dbReference type="GO" id="GO:0045547">
    <property type="term" value="F:ditrans,polycis-polyprenyl diphosphate synthase [(2E,6E)-farnesyl diphosphate specific] activity"/>
    <property type="evidence" value="ECO:0007669"/>
    <property type="project" value="TreeGrafter"/>
</dbReference>
<dbReference type="OrthoDB" id="4173905at2759"/>
<evidence type="ECO:0000256" key="3">
    <source>
        <dbReference type="ARBA" id="ARBA00022842"/>
    </source>
</evidence>
<dbReference type="Gene3D" id="3.40.1180.10">
    <property type="entry name" value="Decaprenyl diphosphate synthase-like"/>
    <property type="match status" value="1"/>
</dbReference>
<dbReference type="SUPFAM" id="SSF64005">
    <property type="entry name" value="Undecaprenyl diphosphate synthase"/>
    <property type="match status" value="1"/>
</dbReference>
<evidence type="ECO:0000256" key="2">
    <source>
        <dbReference type="ARBA" id="ARBA00022679"/>
    </source>
</evidence>
<dbReference type="GO" id="GO:0005783">
    <property type="term" value="C:endoplasmic reticulum"/>
    <property type="evidence" value="ECO:0007669"/>
    <property type="project" value="TreeGrafter"/>
</dbReference>
<sequence>MFFEPIFRCARWLRDSATTQARNALIRVLAAGPVPRHVAFVMDGNRRYARMHHMRVQQGHSDGFIALSRMLEICLLLNVRCISAYAFAIENFKRPPDEVDALMHLAEQKLVELCQHGELLQQYGVRLNVLGHIELLAPNIRDAIHKAQELTQNNDKAILNLCMPYASRHEIATAVEATVRDAMVSNQLPVQITEKDIDANLMTTKGGSPPLDILVRTSGVKRLSDYLLWQQLIRPSSPSLVIPQPPSVLKIPRSNSPTRIGPILDCSISYLYSWTINEKYGPCDNL</sequence>
<keyword evidence="2 4" id="KW-0808">Transferase</keyword>
<dbReference type="PROSITE" id="PS01066">
    <property type="entry name" value="UPP_SYNTHASE"/>
    <property type="match status" value="1"/>
</dbReference>
<dbReference type="Pfam" id="PF01255">
    <property type="entry name" value="Prenyltransf"/>
    <property type="match status" value="1"/>
</dbReference>
<reference evidence="5 6" key="1">
    <citation type="submission" date="2019-02" db="EMBL/GenBank/DDBJ databases">
        <title>Genome sequencing of the rare red list fungi Bondarzewia mesenterica.</title>
        <authorList>
            <person name="Buettner E."/>
            <person name="Kellner H."/>
        </authorList>
    </citation>
    <scope>NUCLEOTIDE SEQUENCE [LARGE SCALE GENOMIC DNA]</scope>
    <source>
        <strain evidence="5 6">DSM 108281</strain>
    </source>
</reference>
<proteinExistence type="inferred from homology"/>
<dbReference type="EC" id="2.5.1.-" evidence="4"/>